<organism evidence="4 5">
    <name type="scientific">Photorhabdus laumondii subsp. clarkei</name>
    <dbReference type="NCBI Taxonomy" id="2029685"/>
    <lineage>
        <taxon>Bacteria</taxon>
        <taxon>Pseudomonadati</taxon>
        <taxon>Pseudomonadota</taxon>
        <taxon>Gammaproteobacteria</taxon>
        <taxon>Enterobacterales</taxon>
        <taxon>Morganellaceae</taxon>
        <taxon>Photorhabdus</taxon>
    </lineage>
</organism>
<dbReference type="Gene3D" id="2.60.200.60">
    <property type="match status" value="1"/>
</dbReference>
<dbReference type="Pfam" id="PF05488">
    <property type="entry name" value="PAAR_motif"/>
    <property type="match status" value="1"/>
</dbReference>
<name>A0A329VKN4_9GAMM</name>
<feature type="transmembrane region" description="Helical" evidence="2">
    <location>
        <begin position="131"/>
        <end position="154"/>
    </location>
</feature>
<feature type="domain" description="DUF6531" evidence="3">
    <location>
        <begin position="329"/>
        <end position="401"/>
    </location>
</feature>
<dbReference type="AlphaFoldDB" id="A0A329VKN4"/>
<evidence type="ECO:0000256" key="2">
    <source>
        <dbReference type="SAM" id="Phobius"/>
    </source>
</evidence>
<evidence type="ECO:0000259" key="3">
    <source>
        <dbReference type="Pfam" id="PF20148"/>
    </source>
</evidence>
<feature type="non-terminal residue" evidence="4">
    <location>
        <position position="490"/>
    </location>
</feature>
<protein>
    <recommendedName>
        <fullName evidence="3">DUF6531 domain-containing protein</fullName>
    </recommendedName>
</protein>
<feature type="transmembrane region" description="Helical" evidence="2">
    <location>
        <begin position="160"/>
        <end position="186"/>
    </location>
</feature>
<sequence length="490" mass="51222">MSVLMMAWLGAGAAQRTPQTKTAAADNAPPPTESSSSADTVLNYLESERFQYHSLAAAMTYTVAVGGAPAVLPLVAAVAAGKLGAQIGSDIGESLTHGVMVFFGQRTVATEGQAPARLGDAIAHQNKSAGLWGALGGVLLGALAAVAVGGLIVATGGLEMAVVAGAAAGMAGGFVGGLVSSVGAALGQYGANKGQIVEGSPDVFFEGQPVARQGDKIMCSDHPGPVVIAEGAKTVFANGKPIARLGHRTTCDANINSAAASIAITPQTGDALTILTANNKDLRWLVAIAGLLPLPLGRKGNGGKVKSGAEPTPSVKKTGCDSQLCHKAGEPVDVATGDFLQVWPVLALPGVLPLTLNRTYRSTAALAGLFGPQWADDWSQHLRRDGEETHFTDGEGVIYTFHTPTETVFSVNLHAGHYLLYGQRDGELRLFNRRTQQILSFAEVQGDKRRLSMTEDRNGNQTVFHYDKHHRLTRLVHADTTTLALHYERQ</sequence>
<dbReference type="Proteomes" id="UP000250870">
    <property type="component" value="Unassembled WGS sequence"/>
</dbReference>
<dbReference type="Pfam" id="PF20148">
    <property type="entry name" value="DUF6531"/>
    <property type="match status" value="1"/>
</dbReference>
<evidence type="ECO:0000313" key="4">
    <source>
        <dbReference type="EMBL" id="RAW92415.1"/>
    </source>
</evidence>
<evidence type="ECO:0000256" key="1">
    <source>
        <dbReference type="SAM" id="MobiDB-lite"/>
    </source>
</evidence>
<keyword evidence="2" id="KW-0472">Membrane</keyword>
<feature type="transmembrane region" description="Helical" evidence="2">
    <location>
        <begin position="55"/>
        <end position="79"/>
    </location>
</feature>
<dbReference type="InterPro" id="IPR008727">
    <property type="entry name" value="PAAR_motif"/>
</dbReference>
<comment type="caution">
    <text evidence="4">The sequence shown here is derived from an EMBL/GenBank/DDBJ whole genome shotgun (WGS) entry which is preliminary data.</text>
</comment>
<accession>A0A329VKN4</accession>
<proteinExistence type="predicted"/>
<keyword evidence="2" id="KW-0812">Transmembrane</keyword>
<reference evidence="4 5" key="1">
    <citation type="journal article" date="2018" name="Int. J. Syst. Evol. Microbiol.">
        <title>Whole-genome-based revisit of Photorhabdus phylogeny: proposal for the elevation of most Photorhabdus subspecies to the species level and description of one novel species Photorhabdus bodei sp. nov., and one novel subspecies Photorhabdus laumondii subsp. clarkei subsp. nov.</title>
        <authorList>
            <person name="Machado R.A.R."/>
            <person name="Wuthrich D."/>
            <person name="Kuhnert P."/>
            <person name="Arce C.C.M."/>
            <person name="Thonen L."/>
            <person name="Ruiz C."/>
            <person name="Zhang X."/>
            <person name="Robert C.A.M."/>
            <person name="Karimi J."/>
            <person name="Kamali S."/>
            <person name="Ma J."/>
            <person name="Bruggmann R."/>
            <person name="Erb M."/>
        </authorList>
    </citation>
    <scope>NUCLEOTIDE SEQUENCE [LARGE SCALE GENOMIC DNA]</scope>
    <source>
        <strain evidence="4 5">BOJ-47</strain>
    </source>
</reference>
<evidence type="ECO:0000313" key="5">
    <source>
        <dbReference type="Proteomes" id="UP000250870"/>
    </source>
</evidence>
<gene>
    <name evidence="4" type="ORF">CKY01_05605</name>
</gene>
<dbReference type="CDD" id="cd14742">
    <property type="entry name" value="PAAR_RHS"/>
    <property type="match status" value="1"/>
</dbReference>
<dbReference type="RefSeq" id="WP_181573438.1">
    <property type="nucleotide sequence ID" value="NZ_CAWNWQ010000004.1"/>
</dbReference>
<dbReference type="EMBL" id="NSCI01000004">
    <property type="protein sequence ID" value="RAW92415.1"/>
    <property type="molecule type" value="Genomic_DNA"/>
</dbReference>
<feature type="region of interest" description="Disordered" evidence="1">
    <location>
        <begin position="17"/>
        <end position="38"/>
    </location>
</feature>
<keyword evidence="2" id="KW-1133">Transmembrane helix</keyword>
<dbReference type="InterPro" id="IPR045351">
    <property type="entry name" value="DUF6531"/>
</dbReference>